<evidence type="ECO:0000313" key="2">
    <source>
        <dbReference type="EMBL" id="MPC16156.1"/>
    </source>
</evidence>
<feature type="region of interest" description="Disordered" evidence="1">
    <location>
        <begin position="1"/>
        <end position="75"/>
    </location>
</feature>
<dbReference type="AlphaFoldDB" id="A0A5B7D581"/>
<name>A0A5B7D581_PORTR</name>
<protein>
    <submittedName>
        <fullName evidence="2">Uncharacterized protein</fullName>
    </submittedName>
</protein>
<dbReference type="EMBL" id="VSRR010000484">
    <property type="protein sequence ID" value="MPC16156.1"/>
    <property type="molecule type" value="Genomic_DNA"/>
</dbReference>
<gene>
    <name evidence="2" type="ORF">E2C01_008976</name>
</gene>
<feature type="compositionally biased region" description="Polar residues" evidence="1">
    <location>
        <begin position="28"/>
        <end position="75"/>
    </location>
</feature>
<comment type="caution">
    <text evidence="2">The sequence shown here is derived from an EMBL/GenBank/DDBJ whole genome shotgun (WGS) entry which is preliminary data.</text>
</comment>
<evidence type="ECO:0000256" key="1">
    <source>
        <dbReference type="SAM" id="MobiDB-lite"/>
    </source>
</evidence>
<reference evidence="2 3" key="1">
    <citation type="submission" date="2019-05" db="EMBL/GenBank/DDBJ databases">
        <title>Another draft genome of Portunus trituberculatus and its Hox gene families provides insights of decapod evolution.</title>
        <authorList>
            <person name="Jeong J.-H."/>
            <person name="Song I."/>
            <person name="Kim S."/>
            <person name="Choi T."/>
            <person name="Kim D."/>
            <person name="Ryu S."/>
            <person name="Kim W."/>
        </authorList>
    </citation>
    <scope>NUCLEOTIDE SEQUENCE [LARGE SCALE GENOMIC DNA]</scope>
    <source>
        <tissue evidence="2">Muscle</tissue>
    </source>
</reference>
<organism evidence="2 3">
    <name type="scientific">Portunus trituberculatus</name>
    <name type="common">Swimming crab</name>
    <name type="synonym">Neptunus trituberculatus</name>
    <dbReference type="NCBI Taxonomy" id="210409"/>
    <lineage>
        <taxon>Eukaryota</taxon>
        <taxon>Metazoa</taxon>
        <taxon>Ecdysozoa</taxon>
        <taxon>Arthropoda</taxon>
        <taxon>Crustacea</taxon>
        <taxon>Multicrustacea</taxon>
        <taxon>Malacostraca</taxon>
        <taxon>Eumalacostraca</taxon>
        <taxon>Eucarida</taxon>
        <taxon>Decapoda</taxon>
        <taxon>Pleocyemata</taxon>
        <taxon>Brachyura</taxon>
        <taxon>Eubrachyura</taxon>
        <taxon>Portunoidea</taxon>
        <taxon>Portunidae</taxon>
        <taxon>Portuninae</taxon>
        <taxon>Portunus</taxon>
    </lineage>
</organism>
<proteinExistence type="predicted"/>
<sequence>MGEDMLPPIAASRADGDKTHRWCGPLKATSQQLQCNAAQSNSDQHTPTTRQHKPSQSFPTHRNRKQLNSSQSNPF</sequence>
<evidence type="ECO:0000313" key="3">
    <source>
        <dbReference type="Proteomes" id="UP000324222"/>
    </source>
</evidence>
<keyword evidence="3" id="KW-1185">Reference proteome</keyword>
<accession>A0A5B7D581</accession>
<dbReference type="Proteomes" id="UP000324222">
    <property type="component" value="Unassembled WGS sequence"/>
</dbReference>